<evidence type="ECO:0000313" key="2">
    <source>
        <dbReference type="Proteomes" id="UP001219525"/>
    </source>
</evidence>
<gene>
    <name evidence="1" type="ORF">GGX14DRAFT_592338</name>
</gene>
<evidence type="ECO:0000313" key="1">
    <source>
        <dbReference type="EMBL" id="KAJ7219475.1"/>
    </source>
</evidence>
<proteinExistence type="predicted"/>
<organism evidence="1 2">
    <name type="scientific">Mycena pura</name>
    <dbReference type="NCBI Taxonomy" id="153505"/>
    <lineage>
        <taxon>Eukaryota</taxon>
        <taxon>Fungi</taxon>
        <taxon>Dikarya</taxon>
        <taxon>Basidiomycota</taxon>
        <taxon>Agaricomycotina</taxon>
        <taxon>Agaricomycetes</taxon>
        <taxon>Agaricomycetidae</taxon>
        <taxon>Agaricales</taxon>
        <taxon>Marasmiineae</taxon>
        <taxon>Mycenaceae</taxon>
        <taxon>Mycena</taxon>
    </lineage>
</organism>
<dbReference type="EMBL" id="JARJCW010000011">
    <property type="protein sequence ID" value="KAJ7219475.1"/>
    <property type="molecule type" value="Genomic_DNA"/>
</dbReference>
<dbReference type="Proteomes" id="UP001219525">
    <property type="component" value="Unassembled WGS sequence"/>
</dbReference>
<keyword evidence="2" id="KW-1185">Reference proteome</keyword>
<sequence>CPLFAVPNTLLMRVEHNIKISNRTTLEKLYVYDINDPIVEFPETSAAGSIGHFFPFKPGTTHFHPARNFVYSQGEPRGTTGKRATYCDLFVDSDGNKIPCKVSSSTCQGVKVCPQADLHELSRPHVIASRDAITARLELEQGQRQSYTSTNGTLFRKTLAYFVARKKQGCGAPLLEETRYSEVEMQQREAWLGQQDRARCGHAARPTCAGRLLFRHNIDGRAFIIVGQGLYDTEYLEALFSDDDDLVAAFERDGLAASGGGPMGICTTVANFSTIKVSCDNEHRNESGELVILPLQHLECMSKFRSYVAFETYQDQFPWILIVCSGEHSHVIPISTKTPPHIRADVFGLLRTLDQDVPDLTTRRFLRHPSTLAFLRDRLPDIENPTLLDLHPSLANRDHVRAYILQVQKEMFPRGTGWDGLLYLKERQDVDLLPEDAYIRFVEEYPAETIGTDEDGDDADETEADTEAPFRIVICMTLEGSRRLVRAQFLQSDISFRRIVGFKEFELGGMEQDSRTSIVYCRIYVNRQTAVAHQIIFQKIHDIVVKDTGENLQWRHIHSQTPDEEVGVLHFVLDQHGGQAKGLGLYLRALAQQLPGKYDLAQPTRLLSSLDEYEHLSRVARLCTAHIYRNIRKSNVPESVRNLMRGLVCIEHPDWDNTVERIRVEGGRAGTNWVADKIRSKFAFAAMCWEKSHIPKSIWQVGDSTSNIIESSHADANREGISCTLVGGVKKGLHLDSLKMKTLYNRELHGVRPLYARGHISESTTKSLKRKAALHHKHLARADAKIEGQNKRVRTAYDALVLAHHRLFALQQGAGSQAQLTRAVQAVGHADDAYTKAGAASAQLVGSGSGKV</sequence>
<dbReference type="AlphaFoldDB" id="A0AAD6YGY2"/>
<reference evidence="1" key="1">
    <citation type="submission" date="2023-03" db="EMBL/GenBank/DDBJ databases">
        <title>Massive genome expansion in bonnet fungi (Mycena s.s.) driven by repeated elements and novel gene families across ecological guilds.</title>
        <authorList>
            <consortium name="Lawrence Berkeley National Laboratory"/>
            <person name="Harder C.B."/>
            <person name="Miyauchi S."/>
            <person name="Viragh M."/>
            <person name="Kuo A."/>
            <person name="Thoen E."/>
            <person name="Andreopoulos B."/>
            <person name="Lu D."/>
            <person name="Skrede I."/>
            <person name="Drula E."/>
            <person name="Henrissat B."/>
            <person name="Morin E."/>
            <person name="Kohler A."/>
            <person name="Barry K."/>
            <person name="LaButti K."/>
            <person name="Morin E."/>
            <person name="Salamov A."/>
            <person name="Lipzen A."/>
            <person name="Mereny Z."/>
            <person name="Hegedus B."/>
            <person name="Baldrian P."/>
            <person name="Stursova M."/>
            <person name="Weitz H."/>
            <person name="Taylor A."/>
            <person name="Grigoriev I.V."/>
            <person name="Nagy L.G."/>
            <person name="Martin F."/>
            <person name="Kauserud H."/>
        </authorList>
    </citation>
    <scope>NUCLEOTIDE SEQUENCE</scope>
    <source>
        <strain evidence="1">9144</strain>
    </source>
</reference>
<accession>A0AAD6YGY2</accession>
<name>A0AAD6YGY2_9AGAR</name>
<feature type="non-terminal residue" evidence="1">
    <location>
        <position position="852"/>
    </location>
</feature>
<feature type="non-terminal residue" evidence="1">
    <location>
        <position position="1"/>
    </location>
</feature>
<comment type="caution">
    <text evidence="1">The sequence shown here is derived from an EMBL/GenBank/DDBJ whole genome shotgun (WGS) entry which is preliminary data.</text>
</comment>
<protein>
    <submittedName>
        <fullName evidence="1">Uncharacterized protein</fullName>
    </submittedName>
</protein>